<dbReference type="HOGENOM" id="CLU_1993103_0_0_1"/>
<dbReference type="GeneID" id="18929172"/>
<dbReference type="RefSeq" id="XP_007403522.1">
    <property type="nucleotide sequence ID" value="XM_007403460.1"/>
</dbReference>
<keyword evidence="2" id="KW-1185">Reference proteome</keyword>
<dbReference type="VEuPathDB" id="FungiDB:MELLADRAFT_58364"/>
<name>F4R384_MELLP</name>
<dbReference type="EMBL" id="GL883090">
    <property type="protein sequence ID" value="EGG12584.1"/>
    <property type="molecule type" value="Genomic_DNA"/>
</dbReference>
<dbReference type="KEGG" id="mlr:MELLADRAFT_58364"/>
<accession>F4R384</accession>
<organism evidence="2">
    <name type="scientific">Melampsora larici-populina (strain 98AG31 / pathotype 3-4-7)</name>
    <name type="common">Poplar leaf rust fungus</name>
    <dbReference type="NCBI Taxonomy" id="747676"/>
    <lineage>
        <taxon>Eukaryota</taxon>
        <taxon>Fungi</taxon>
        <taxon>Dikarya</taxon>
        <taxon>Basidiomycota</taxon>
        <taxon>Pucciniomycotina</taxon>
        <taxon>Pucciniomycetes</taxon>
        <taxon>Pucciniales</taxon>
        <taxon>Melampsoraceae</taxon>
        <taxon>Melampsora</taxon>
    </lineage>
</organism>
<protein>
    <submittedName>
        <fullName evidence="1">Uncharacterized protein</fullName>
    </submittedName>
</protein>
<evidence type="ECO:0000313" key="1">
    <source>
        <dbReference type="EMBL" id="EGG12584.1"/>
    </source>
</evidence>
<proteinExistence type="predicted"/>
<dbReference type="Proteomes" id="UP000001072">
    <property type="component" value="Unassembled WGS sequence"/>
</dbReference>
<sequence length="125" mass="13236">MTCHAIINAVVTSVAMKSGQMSWLKNRGTFTFVDTEGHTIPKPLETLGFVAPVNTLQADHIYSISGPFGQDSVTGRVSIKHTALNHIDVTDSNISNVALAGRATLTGVAKVVSFYLKDGPPNGPD</sequence>
<dbReference type="AlphaFoldDB" id="F4R384"/>
<evidence type="ECO:0000313" key="2">
    <source>
        <dbReference type="Proteomes" id="UP000001072"/>
    </source>
</evidence>
<reference evidence="2" key="1">
    <citation type="journal article" date="2011" name="Proc. Natl. Acad. Sci. U.S.A.">
        <title>Obligate biotrophy features unraveled by the genomic analysis of rust fungi.</title>
        <authorList>
            <person name="Duplessis S."/>
            <person name="Cuomo C.A."/>
            <person name="Lin Y.-C."/>
            <person name="Aerts A."/>
            <person name="Tisserant E."/>
            <person name="Veneault-Fourrey C."/>
            <person name="Joly D.L."/>
            <person name="Hacquard S."/>
            <person name="Amselem J."/>
            <person name="Cantarel B.L."/>
            <person name="Chiu R."/>
            <person name="Coutinho P.M."/>
            <person name="Feau N."/>
            <person name="Field M."/>
            <person name="Frey P."/>
            <person name="Gelhaye E."/>
            <person name="Goldberg J."/>
            <person name="Grabherr M.G."/>
            <person name="Kodira C.D."/>
            <person name="Kohler A."/>
            <person name="Kuees U."/>
            <person name="Lindquist E.A."/>
            <person name="Lucas S.M."/>
            <person name="Mago R."/>
            <person name="Mauceli E."/>
            <person name="Morin E."/>
            <person name="Murat C."/>
            <person name="Pangilinan J.L."/>
            <person name="Park R."/>
            <person name="Pearson M."/>
            <person name="Quesneville H."/>
            <person name="Rouhier N."/>
            <person name="Sakthikumar S."/>
            <person name="Salamov A.A."/>
            <person name="Schmutz J."/>
            <person name="Selles B."/>
            <person name="Shapiro H."/>
            <person name="Tanguay P."/>
            <person name="Tuskan G.A."/>
            <person name="Henrissat B."/>
            <person name="Van de Peer Y."/>
            <person name="Rouze P."/>
            <person name="Ellis J.G."/>
            <person name="Dodds P.N."/>
            <person name="Schein J.E."/>
            <person name="Zhong S."/>
            <person name="Hamelin R.C."/>
            <person name="Grigoriev I.V."/>
            <person name="Szabo L.J."/>
            <person name="Martin F."/>
        </authorList>
    </citation>
    <scope>NUCLEOTIDE SEQUENCE [LARGE SCALE GENOMIC DNA]</scope>
    <source>
        <strain evidence="2">98AG31 / pathotype 3-4-7</strain>
    </source>
</reference>
<gene>
    <name evidence="1" type="ORF">MELLADRAFT_58364</name>
</gene>
<dbReference type="InParanoid" id="F4R384"/>